<dbReference type="AlphaFoldDB" id="A0A7W5XNF9"/>
<name>A0A7W5XNF9_9MICC</name>
<reference evidence="1 2" key="1">
    <citation type="submission" date="2020-08" db="EMBL/GenBank/DDBJ databases">
        <title>Sequencing the genomes of 1000 actinobacteria strains.</title>
        <authorList>
            <person name="Klenk H.-P."/>
        </authorList>
    </citation>
    <scope>NUCLEOTIDE SEQUENCE [LARGE SCALE GENOMIC DNA]</scope>
    <source>
        <strain evidence="1 2">DSM 28238</strain>
    </source>
</reference>
<sequence>MSSEHGTYFEVDGSKANFTEALETWVPIAYDLLIEVASKYNRTTTYLELTQAVQDRSGIRTRMLIANWSGKLLEKVAKRAAEAGEPPLTALCVRPDGTIGEGYSQAPKSVPTDPSAPVDDLAAQHRLLCYRRFANDLPADGGTPTLTPQVARARSARAKPGPKPPEICHIHGLEKSAVGECDMCED</sequence>
<dbReference type="Proteomes" id="UP000547528">
    <property type="component" value="Unassembled WGS sequence"/>
</dbReference>
<accession>A0A7W5XNF9</accession>
<evidence type="ECO:0000313" key="1">
    <source>
        <dbReference type="EMBL" id="MBB3666607.1"/>
    </source>
</evidence>
<protein>
    <submittedName>
        <fullName evidence="1">Uncharacterized protein</fullName>
    </submittedName>
</protein>
<proteinExistence type="predicted"/>
<organism evidence="1 2">
    <name type="scientific">Garicola koreensis</name>
    <dbReference type="NCBI Taxonomy" id="1262554"/>
    <lineage>
        <taxon>Bacteria</taxon>
        <taxon>Bacillati</taxon>
        <taxon>Actinomycetota</taxon>
        <taxon>Actinomycetes</taxon>
        <taxon>Micrococcales</taxon>
        <taxon>Micrococcaceae</taxon>
        <taxon>Garicola</taxon>
    </lineage>
</organism>
<keyword evidence="2" id="KW-1185">Reference proteome</keyword>
<comment type="caution">
    <text evidence="1">The sequence shown here is derived from an EMBL/GenBank/DDBJ whole genome shotgun (WGS) entry which is preliminary data.</text>
</comment>
<dbReference type="EMBL" id="JACIBT010000001">
    <property type="protein sequence ID" value="MBB3666607.1"/>
    <property type="molecule type" value="Genomic_DNA"/>
</dbReference>
<evidence type="ECO:0000313" key="2">
    <source>
        <dbReference type="Proteomes" id="UP000547528"/>
    </source>
</evidence>
<gene>
    <name evidence="1" type="ORF">FHX47_000200</name>
</gene>
<dbReference type="RefSeq" id="WP_183357040.1">
    <property type="nucleotide sequence ID" value="NZ_BAABKR010000004.1"/>
</dbReference>